<organism evidence="5 6">
    <name type="scientific">Legionella shakespearei DSM 23087</name>
    <dbReference type="NCBI Taxonomy" id="1122169"/>
    <lineage>
        <taxon>Bacteria</taxon>
        <taxon>Pseudomonadati</taxon>
        <taxon>Pseudomonadota</taxon>
        <taxon>Gammaproteobacteria</taxon>
        <taxon>Legionellales</taxon>
        <taxon>Legionellaceae</taxon>
        <taxon>Legionella</taxon>
    </lineage>
</organism>
<evidence type="ECO:0000313" key="6">
    <source>
        <dbReference type="Proteomes" id="UP000054600"/>
    </source>
</evidence>
<evidence type="ECO:0000259" key="4">
    <source>
        <dbReference type="PROSITE" id="PS50887"/>
    </source>
</evidence>
<dbReference type="PROSITE" id="PS50883">
    <property type="entry name" value="EAL"/>
    <property type="match status" value="1"/>
</dbReference>
<feature type="compositionally biased region" description="Basic and acidic residues" evidence="1">
    <location>
        <begin position="540"/>
        <end position="554"/>
    </location>
</feature>
<dbReference type="InterPro" id="IPR000160">
    <property type="entry name" value="GGDEF_dom"/>
</dbReference>
<dbReference type="Gene3D" id="3.20.20.450">
    <property type="entry name" value="EAL domain"/>
    <property type="match status" value="1"/>
</dbReference>
<dbReference type="STRING" id="1122169.Lsha_2809"/>
<dbReference type="PANTHER" id="PTHR44757">
    <property type="entry name" value="DIGUANYLATE CYCLASE DGCP"/>
    <property type="match status" value="1"/>
</dbReference>
<dbReference type="InterPro" id="IPR029787">
    <property type="entry name" value="Nucleotide_cyclase"/>
</dbReference>
<dbReference type="PROSITE" id="PS50887">
    <property type="entry name" value="GGDEF"/>
    <property type="match status" value="1"/>
</dbReference>
<sequence>MERIKHTFENNARILKSKVSRFAYIGLTISIIAIVIATLAVAYQIEGKITINGIIKAQSTNVALWMLDLSPILFMFWGQSISSVMSYTASAMVMDQTHELRLQTSELASRSEHDSSHDMLTDLPNRVLFVDRLNQAINVLKGKKGLLAIIAINIDNFKDLNSGFGNYNADRLLKQFAQRLKSTVEEPMSVARFSGDDFAILCPALEKHEQAYLLTKKVQKAVAIHFALEDVIIDITATAGITFYPEHGKDADTLIQRANLAIYHAKQAGKEFAVYNTSMDKGSPNRLILMSELKKAIDGEQLLVYYQPKIDLKTGKIKGCEALLRWEHPTFGMMSAEKFIPVAERTGLIKALSLYVLKQTIEQASKWRNNGVHIEVAINLSAVDIIDIELPYTIESLLNVYDLPARYITIELIESTSLSDQSRAVEVINRLASLGIKISIDDFGTGYSSFVYLTNLPINEIKIDKSFIMAIHENEKKQDTVDAIIKLATALKLSVVAEGVEKLSQLKILNELNCPVGQGFYFSEAVNADTLEQLVASEEDLPRKTKGKPSDKTNVKSAETANDSTIHVFPSEIKDASS</sequence>
<evidence type="ECO:0000313" key="5">
    <source>
        <dbReference type="EMBL" id="KTD56410.1"/>
    </source>
</evidence>
<feature type="transmembrane region" description="Helical" evidence="2">
    <location>
        <begin position="21"/>
        <end position="43"/>
    </location>
</feature>
<feature type="compositionally biased region" description="Polar residues" evidence="1">
    <location>
        <begin position="555"/>
        <end position="565"/>
    </location>
</feature>
<dbReference type="PATRIC" id="fig|1122169.6.peg.3230"/>
<dbReference type="Gene3D" id="3.30.70.270">
    <property type="match status" value="1"/>
</dbReference>
<evidence type="ECO:0000256" key="1">
    <source>
        <dbReference type="SAM" id="MobiDB-lite"/>
    </source>
</evidence>
<keyword evidence="2" id="KW-0812">Transmembrane</keyword>
<dbReference type="Pfam" id="PF00990">
    <property type="entry name" value="GGDEF"/>
    <property type="match status" value="1"/>
</dbReference>
<dbReference type="CDD" id="cd01949">
    <property type="entry name" value="GGDEF"/>
    <property type="match status" value="1"/>
</dbReference>
<dbReference type="InterPro" id="IPR043128">
    <property type="entry name" value="Rev_trsase/Diguanyl_cyclase"/>
</dbReference>
<protein>
    <submittedName>
        <fullName evidence="5">Regulatory protein (GGDEF and EAL domains)</fullName>
    </submittedName>
</protein>
<feature type="domain" description="EAL" evidence="3">
    <location>
        <begin position="286"/>
        <end position="539"/>
    </location>
</feature>
<dbReference type="Pfam" id="PF00563">
    <property type="entry name" value="EAL"/>
    <property type="match status" value="1"/>
</dbReference>
<reference evidence="5 6" key="1">
    <citation type="submission" date="2015-11" db="EMBL/GenBank/DDBJ databases">
        <title>Genomic analysis of 38 Legionella species identifies large and diverse effector repertoires.</title>
        <authorList>
            <person name="Burstein D."/>
            <person name="Amaro F."/>
            <person name="Zusman T."/>
            <person name="Lifshitz Z."/>
            <person name="Cohen O."/>
            <person name="Gilbert J.A."/>
            <person name="Pupko T."/>
            <person name="Shuman H.A."/>
            <person name="Segal G."/>
        </authorList>
    </citation>
    <scope>NUCLEOTIDE SEQUENCE [LARGE SCALE GENOMIC DNA]</scope>
    <source>
        <strain evidence="5 6">ATCC 49655</strain>
    </source>
</reference>
<dbReference type="RefSeq" id="WP_018576504.1">
    <property type="nucleotide sequence ID" value="NZ_KB892387.1"/>
</dbReference>
<dbReference type="eggNOG" id="COG5001">
    <property type="taxonomic scope" value="Bacteria"/>
</dbReference>
<comment type="caution">
    <text evidence="5">The sequence shown here is derived from an EMBL/GenBank/DDBJ whole genome shotgun (WGS) entry which is preliminary data.</text>
</comment>
<dbReference type="SMART" id="SM00052">
    <property type="entry name" value="EAL"/>
    <property type="match status" value="1"/>
</dbReference>
<dbReference type="EMBL" id="LNYW01000074">
    <property type="protein sequence ID" value="KTD56410.1"/>
    <property type="molecule type" value="Genomic_DNA"/>
</dbReference>
<dbReference type="NCBIfam" id="TIGR00254">
    <property type="entry name" value="GGDEF"/>
    <property type="match status" value="1"/>
</dbReference>
<gene>
    <name evidence="5" type="ORF">Lsha_2809</name>
</gene>
<feature type="region of interest" description="Disordered" evidence="1">
    <location>
        <begin position="537"/>
        <end position="578"/>
    </location>
</feature>
<evidence type="ECO:0000256" key="2">
    <source>
        <dbReference type="SAM" id="Phobius"/>
    </source>
</evidence>
<dbReference type="SUPFAM" id="SSF55073">
    <property type="entry name" value="Nucleotide cyclase"/>
    <property type="match status" value="1"/>
</dbReference>
<dbReference type="Proteomes" id="UP000054600">
    <property type="component" value="Unassembled WGS sequence"/>
</dbReference>
<evidence type="ECO:0000259" key="3">
    <source>
        <dbReference type="PROSITE" id="PS50883"/>
    </source>
</evidence>
<dbReference type="AlphaFoldDB" id="A0A0W0YHH6"/>
<dbReference type="SMART" id="SM00267">
    <property type="entry name" value="GGDEF"/>
    <property type="match status" value="1"/>
</dbReference>
<dbReference type="OrthoDB" id="9804951at2"/>
<keyword evidence="6" id="KW-1185">Reference proteome</keyword>
<dbReference type="InterPro" id="IPR035919">
    <property type="entry name" value="EAL_sf"/>
</dbReference>
<dbReference type="InterPro" id="IPR052155">
    <property type="entry name" value="Biofilm_reg_signaling"/>
</dbReference>
<feature type="domain" description="GGDEF" evidence="4">
    <location>
        <begin position="145"/>
        <end position="277"/>
    </location>
</feature>
<name>A0A0W0YHH6_9GAMM</name>
<keyword evidence="2" id="KW-1133">Transmembrane helix</keyword>
<keyword evidence="2" id="KW-0472">Membrane</keyword>
<dbReference type="InterPro" id="IPR001633">
    <property type="entry name" value="EAL_dom"/>
</dbReference>
<dbReference type="PANTHER" id="PTHR44757:SF2">
    <property type="entry name" value="BIOFILM ARCHITECTURE MAINTENANCE PROTEIN MBAA"/>
    <property type="match status" value="1"/>
</dbReference>
<proteinExistence type="predicted"/>
<dbReference type="CDD" id="cd01948">
    <property type="entry name" value="EAL"/>
    <property type="match status" value="1"/>
</dbReference>
<dbReference type="SUPFAM" id="SSF141868">
    <property type="entry name" value="EAL domain-like"/>
    <property type="match status" value="1"/>
</dbReference>
<accession>A0A0W0YHH6</accession>